<dbReference type="OrthoDB" id="30771at2157"/>
<dbReference type="SUPFAM" id="SSF48310">
    <property type="entry name" value="Aldehyde ferredoxin oxidoreductase, C-terminal domains"/>
    <property type="match status" value="1"/>
</dbReference>
<dbReference type="GO" id="GO:0009055">
    <property type="term" value="F:electron transfer activity"/>
    <property type="evidence" value="ECO:0007669"/>
    <property type="project" value="InterPro"/>
</dbReference>
<keyword evidence="4" id="KW-0479">Metal-binding</keyword>
<dbReference type="InterPro" id="IPR001203">
    <property type="entry name" value="OxRdtase_Ald_Fedxn_C"/>
</dbReference>
<dbReference type="RefSeq" id="WP_008083804.1">
    <property type="nucleotide sequence ID" value="NC_013926.1"/>
</dbReference>
<dbReference type="InterPro" id="IPR036503">
    <property type="entry name" value="Ald_Fedxn_OxRdtase_N_sf"/>
</dbReference>
<dbReference type="EC" id="1.2.7.5" evidence="10"/>
<accession>B5ICR9</accession>
<keyword evidence="6" id="KW-0408">Iron</keyword>
<protein>
    <submittedName>
        <fullName evidence="10">Aldehyde ferredoxin oxidoreductase</fullName>
        <ecNumber evidence="10">1.2.7.5</ecNumber>
    </submittedName>
</protein>
<dbReference type="Gene3D" id="1.10.599.10">
    <property type="entry name" value="Aldehyde Ferredoxin Oxidoreductase Protein, subunit A, domain 3"/>
    <property type="match status" value="1"/>
</dbReference>
<dbReference type="GO" id="GO:0033726">
    <property type="term" value="F:aldehyde ferredoxin oxidoreductase activity"/>
    <property type="evidence" value="ECO:0007669"/>
    <property type="project" value="UniProtKB-EC"/>
</dbReference>
<evidence type="ECO:0000313" key="11">
    <source>
        <dbReference type="Proteomes" id="UP000001400"/>
    </source>
</evidence>
<reference evidence="10" key="1">
    <citation type="submission" date="2010-02" db="EMBL/GenBank/DDBJ databases">
        <title>Complete sequence of Aciduliprofundum boonei T469.</title>
        <authorList>
            <consortium name="US DOE Joint Genome Institute"/>
            <person name="Lucas S."/>
            <person name="Copeland A."/>
            <person name="Lapidus A."/>
            <person name="Cheng J.-F."/>
            <person name="Bruce D."/>
            <person name="Goodwin L."/>
            <person name="Pitluck S."/>
            <person name="Saunders E."/>
            <person name="Detter J.C."/>
            <person name="Han C."/>
            <person name="Tapia R."/>
            <person name="Land M."/>
            <person name="Hauser L."/>
            <person name="Kyrpides N."/>
            <person name="Mikhailova N."/>
            <person name="Flores G."/>
            <person name="Reysenbach A.-L."/>
            <person name="Woyke T."/>
        </authorList>
    </citation>
    <scope>NUCLEOTIDE SEQUENCE</scope>
    <source>
        <strain evidence="10">T469</strain>
    </source>
</reference>
<keyword evidence="3" id="KW-0004">4Fe-4S</keyword>
<proteinExistence type="inferred from homology"/>
<dbReference type="KEGG" id="abi:Aboo_1343"/>
<keyword evidence="11" id="KW-1185">Reference proteome</keyword>
<gene>
    <name evidence="10" type="ordered locus">Aboo_1343</name>
</gene>
<comment type="similarity">
    <text evidence="2">Belongs to the AOR/FOR family.</text>
</comment>
<evidence type="ECO:0000256" key="5">
    <source>
        <dbReference type="ARBA" id="ARBA00023002"/>
    </source>
</evidence>
<dbReference type="InterPro" id="IPR013984">
    <property type="entry name" value="Ald_Fedxn_OxRdtase_dom2"/>
</dbReference>
<dbReference type="Pfam" id="PF02730">
    <property type="entry name" value="AFOR_N"/>
    <property type="match status" value="1"/>
</dbReference>
<dbReference type="STRING" id="439481.Aboo_1343"/>
<evidence type="ECO:0000259" key="9">
    <source>
        <dbReference type="SMART" id="SM00790"/>
    </source>
</evidence>
<name>B5ICR9_ACIB4</name>
<organism evidence="10 11">
    <name type="scientific">Aciduliprofundum boonei (strain DSM 19572 / T469)</name>
    <dbReference type="NCBI Taxonomy" id="439481"/>
    <lineage>
        <taxon>Archaea</taxon>
        <taxon>Methanobacteriati</taxon>
        <taxon>Thermoplasmatota</taxon>
        <taxon>DHVE2 group</taxon>
        <taxon>Candidatus Aciduliprofundum</taxon>
    </lineage>
</organism>
<dbReference type="PANTHER" id="PTHR30038:SF0">
    <property type="entry name" value="TUNGSTEN-CONTAINING ALDEHYDE FERREDOXIN OXIDOREDUCTASE"/>
    <property type="match status" value="1"/>
</dbReference>
<evidence type="ECO:0000256" key="4">
    <source>
        <dbReference type="ARBA" id="ARBA00022723"/>
    </source>
</evidence>
<dbReference type="eggNOG" id="arCOG00706">
    <property type="taxonomic scope" value="Archaea"/>
</dbReference>
<dbReference type="SMART" id="SM00790">
    <property type="entry name" value="AFOR_N"/>
    <property type="match status" value="1"/>
</dbReference>
<dbReference type="GO" id="GO:0046872">
    <property type="term" value="F:metal ion binding"/>
    <property type="evidence" value="ECO:0007669"/>
    <property type="project" value="UniProtKB-KW"/>
</dbReference>
<evidence type="ECO:0000256" key="2">
    <source>
        <dbReference type="ARBA" id="ARBA00011032"/>
    </source>
</evidence>
<dbReference type="InterPro" id="IPR013983">
    <property type="entry name" value="Ald_Fedxn_OxRdtase_N"/>
</dbReference>
<evidence type="ECO:0000256" key="8">
    <source>
        <dbReference type="ARBA" id="ARBA00049934"/>
    </source>
</evidence>
<dbReference type="GO" id="GO:0051539">
    <property type="term" value="F:4 iron, 4 sulfur cluster binding"/>
    <property type="evidence" value="ECO:0007669"/>
    <property type="project" value="UniProtKB-KW"/>
</dbReference>
<dbReference type="Pfam" id="PF01314">
    <property type="entry name" value="AFOR_C"/>
    <property type="match status" value="1"/>
</dbReference>
<dbReference type="InterPro" id="IPR051919">
    <property type="entry name" value="W-dependent_AOR"/>
</dbReference>
<dbReference type="PANTHER" id="PTHR30038">
    <property type="entry name" value="ALDEHYDE FERREDOXIN OXIDOREDUCTASE"/>
    <property type="match status" value="1"/>
</dbReference>
<feature type="domain" description="Aldehyde ferredoxin oxidoreductase N-terminal" evidence="9">
    <location>
        <begin position="4"/>
        <end position="205"/>
    </location>
</feature>
<keyword evidence="7" id="KW-0411">Iron-sulfur</keyword>
<evidence type="ECO:0000256" key="1">
    <source>
        <dbReference type="ARBA" id="ARBA00001966"/>
    </source>
</evidence>
<dbReference type="InterPro" id="IPR013985">
    <property type="entry name" value="Ald_Fedxn_OxRdtase_dom3"/>
</dbReference>
<dbReference type="SUPFAM" id="SSF56228">
    <property type="entry name" value="Aldehyde ferredoxin oxidoreductase, N-terminal domain"/>
    <property type="match status" value="1"/>
</dbReference>
<dbReference type="AlphaFoldDB" id="B5ICR9"/>
<evidence type="ECO:0000313" key="10">
    <source>
        <dbReference type="EMBL" id="ADD09151.1"/>
    </source>
</evidence>
<dbReference type="HOGENOM" id="CLU_020364_1_0_2"/>
<dbReference type="Gene3D" id="1.10.569.10">
    <property type="entry name" value="Aldehyde Ferredoxin Oxidoreductase Protein, subunit A, domain 2"/>
    <property type="match status" value="1"/>
</dbReference>
<dbReference type="Gene3D" id="3.60.9.10">
    <property type="entry name" value="Aldehyde ferredoxin oxidoreductase, N-terminal domain"/>
    <property type="match status" value="1"/>
</dbReference>
<sequence length="609" mass="68235">MKGYVGTIVRINLSDVRYEIEDTENYPIYDFLGGRGLGAKLLLDMTNKTTEPLSEENPLMFLTGPYTGTPGISSAFYNVTTKAPLTRTPSGSHSGGFWGPHLKRAGFDGIIVEGRADKPVYIYIEDGKVSIEDATNLWGKGVFETTDYLERKYPSAKIAAIGPAGENLVWYASIMNDKYRAVGRTGAGAVMGSKLLKAIVVKGKHRVEVADPQGLKDVFAEALKNTRVKAAKVSELGTPAMIPVTNSTGTLPTRNFQQGSYEKADNLDPKKLRYEFTKKKVACYGCPIRCSNFTEAEYEGIRVKGEGPEYETTMAFGSNIDNDDYNLLIVANALCNDYGMDTITAGDTIAFFMELYERGILTKEEVDNLDFRFGNKEIILDLLHKIAKREGVGELLSLGVREASKRIGRGSERYAIHVKGLEPPGYDPRGSVGMGLNYATSNRGACHLRAAMYVPELLYKTMDRFQIRGKHEYIRDFQNVLAVVDSMIMCKFGSRYGYLDDADTIAKALTVVTGYEYSGEEILKIGDRIWNMERLFLLREGYTHRDDTLPERFFEEPVDVGNGDKRAINKEEFHQAIKDWYRARGWDESGRPTRWKLEELGLDEYIGKF</sequence>
<dbReference type="EMBL" id="CP001941">
    <property type="protein sequence ID" value="ADD09151.1"/>
    <property type="molecule type" value="Genomic_DNA"/>
</dbReference>
<evidence type="ECO:0000256" key="7">
    <source>
        <dbReference type="ARBA" id="ARBA00023014"/>
    </source>
</evidence>
<comment type="cofactor">
    <cofactor evidence="1">
        <name>[4Fe-4S] cluster</name>
        <dbReference type="ChEBI" id="CHEBI:49883"/>
    </cofactor>
</comment>
<evidence type="ECO:0000256" key="6">
    <source>
        <dbReference type="ARBA" id="ARBA00023004"/>
    </source>
</evidence>
<comment type="cofactor">
    <cofactor evidence="8">
        <name>tungstopterin</name>
        <dbReference type="ChEBI" id="CHEBI:30402"/>
    </cofactor>
</comment>
<dbReference type="InterPro" id="IPR036021">
    <property type="entry name" value="Tungsten_al_ferr_oxy-like_C"/>
</dbReference>
<evidence type="ECO:0000256" key="3">
    <source>
        <dbReference type="ARBA" id="ARBA00022485"/>
    </source>
</evidence>
<dbReference type="GeneID" id="8828305"/>
<dbReference type="Proteomes" id="UP000001400">
    <property type="component" value="Chromosome"/>
</dbReference>
<keyword evidence="5 10" id="KW-0560">Oxidoreductase</keyword>